<protein>
    <submittedName>
        <fullName evidence="14">TonB-dependent receptor</fullName>
    </submittedName>
</protein>
<dbReference type="GO" id="GO:0044718">
    <property type="term" value="P:siderophore transmembrane transport"/>
    <property type="evidence" value="ECO:0007669"/>
    <property type="project" value="TreeGrafter"/>
</dbReference>
<dbReference type="GO" id="GO:0015344">
    <property type="term" value="F:siderophore uptake transmembrane transporter activity"/>
    <property type="evidence" value="ECO:0007669"/>
    <property type="project" value="TreeGrafter"/>
</dbReference>
<evidence type="ECO:0000256" key="1">
    <source>
        <dbReference type="ARBA" id="ARBA00004571"/>
    </source>
</evidence>
<dbReference type="Gene3D" id="2.60.40.1120">
    <property type="entry name" value="Carboxypeptidase-like, regulatory domain"/>
    <property type="match status" value="1"/>
</dbReference>
<keyword evidence="15" id="KW-1185">Reference proteome</keyword>
<evidence type="ECO:0000256" key="7">
    <source>
        <dbReference type="ARBA" id="ARBA00023237"/>
    </source>
</evidence>
<keyword evidence="14" id="KW-0675">Receptor</keyword>
<dbReference type="AlphaFoldDB" id="A0A3P3QJ85"/>
<gene>
    <name evidence="14" type="ORF">EIK76_10025</name>
</gene>
<dbReference type="PANTHER" id="PTHR30069">
    <property type="entry name" value="TONB-DEPENDENT OUTER MEMBRANE RECEPTOR"/>
    <property type="match status" value="1"/>
</dbReference>
<name>A0A3P3QJ85_9GAMM</name>
<keyword evidence="2 8" id="KW-0813">Transport</keyword>
<evidence type="ECO:0000256" key="2">
    <source>
        <dbReference type="ARBA" id="ARBA00022448"/>
    </source>
</evidence>
<keyword evidence="5 9" id="KW-0798">TonB box</keyword>
<feature type="domain" description="TonB-dependent receptor plug" evidence="13">
    <location>
        <begin position="119"/>
        <end position="222"/>
    </location>
</feature>
<dbReference type="InterPro" id="IPR037066">
    <property type="entry name" value="Plug_dom_sf"/>
</dbReference>
<dbReference type="InterPro" id="IPR000531">
    <property type="entry name" value="Beta-barrel_TonB"/>
</dbReference>
<dbReference type="OrthoDB" id="9815954at2"/>
<dbReference type="Pfam" id="PF00593">
    <property type="entry name" value="TonB_dep_Rec_b-barrel"/>
    <property type="match status" value="1"/>
</dbReference>
<dbReference type="InterPro" id="IPR012910">
    <property type="entry name" value="Plug_dom"/>
</dbReference>
<evidence type="ECO:0000256" key="9">
    <source>
        <dbReference type="RuleBase" id="RU003357"/>
    </source>
</evidence>
<evidence type="ECO:0000256" key="3">
    <source>
        <dbReference type="ARBA" id="ARBA00022452"/>
    </source>
</evidence>
<dbReference type="GO" id="GO:0009279">
    <property type="term" value="C:cell outer membrane"/>
    <property type="evidence" value="ECO:0007669"/>
    <property type="project" value="UniProtKB-SubCell"/>
</dbReference>
<feature type="region of interest" description="Disordered" evidence="10">
    <location>
        <begin position="281"/>
        <end position="301"/>
    </location>
</feature>
<keyword evidence="3 8" id="KW-1134">Transmembrane beta strand</keyword>
<evidence type="ECO:0000256" key="6">
    <source>
        <dbReference type="ARBA" id="ARBA00023136"/>
    </source>
</evidence>
<evidence type="ECO:0000256" key="8">
    <source>
        <dbReference type="PROSITE-ProRule" id="PRU01360"/>
    </source>
</evidence>
<comment type="caution">
    <text evidence="14">The sequence shown here is derived from an EMBL/GenBank/DDBJ whole genome shotgun (WGS) entry which is preliminary data.</text>
</comment>
<dbReference type="PANTHER" id="PTHR30069:SF40">
    <property type="entry name" value="TONB-DEPENDENT RECEPTOR NMB0964-RELATED"/>
    <property type="match status" value="1"/>
</dbReference>
<keyword evidence="4 8" id="KW-0812">Transmembrane</keyword>
<dbReference type="SUPFAM" id="SSF49464">
    <property type="entry name" value="Carboxypeptidase regulatory domain-like"/>
    <property type="match status" value="1"/>
</dbReference>
<proteinExistence type="inferred from homology"/>
<dbReference type="Gene3D" id="2.40.170.20">
    <property type="entry name" value="TonB-dependent receptor, beta-barrel domain"/>
    <property type="match status" value="1"/>
</dbReference>
<evidence type="ECO:0000313" key="15">
    <source>
        <dbReference type="Proteomes" id="UP000276260"/>
    </source>
</evidence>
<feature type="signal peptide" evidence="11">
    <location>
        <begin position="1"/>
        <end position="21"/>
    </location>
</feature>
<evidence type="ECO:0000259" key="12">
    <source>
        <dbReference type="Pfam" id="PF00593"/>
    </source>
</evidence>
<comment type="subcellular location">
    <subcellularLocation>
        <location evidence="1 8">Cell outer membrane</location>
        <topology evidence="1 8">Multi-pass membrane protein</topology>
    </subcellularLocation>
</comment>
<dbReference type="InterPro" id="IPR039426">
    <property type="entry name" value="TonB-dep_rcpt-like"/>
</dbReference>
<dbReference type="Pfam" id="PF13620">
    <property type="entry name" value="CarboxypepD_reg"/>
    <property type="match status" value="1"/>
</dbReference>
<feature type="chain" id="PRO_5018639476" evidence="11">
    <location>
        <begin position="22"/>
        <end position="804"/>
    </location>
</feature>
<evidence type="ECO:0000256" key="11">
    <source>
        <dbReference type="SAM" id="SignalP"/>
    </source>
</evidence>
<accession>A0A3P3QJ85</accession>
<dbReference type="InterPro" id="IPR036942">
    <property type="entry name" value="Beta-barrel_TonB_sf"/>
</dbReference>
<dbReference type="EMBL" id="RRCF01000002">
    <property type="protein sequence ID" value="RRJ21211.1"/>
    <property type="molecule type" value="Genomic_DNA"/>
</dbReference>
<evidence type="ECO:0000313" key="14">
    <source>
        <dbReference type="EMBL" id="RRJ21211.1"/>
    </source>
</evidence>
<evidence type="ECO:0000256" key="10">
    <source>
        <dbReference type="SAM" id="MobiDB-lite"/>
    </source>
</evidence>
<keyword evidence="7 8" id="KW-0998">Cell outer membrane</keyword>
<dbReference type="RefSeq" id="WP_046520206.1">
    <property type="nucleotide sequence ID" value="NZ_LAVS01000027.1"/>
</dbReference>
<dbReference type="SUPFAM" id="SSF56935">
    <property type="entry name" value="Porins"/>
    <property type="match status" value="1"/>
</dbReference>
<evidence type="ECO:0000256" key="4">
    <source>
        <dbReference type="ARBA" id="ARBA00022692"/>
    </source>
</evidence>
<sequence length="804" mass="87809">MSRKTLLASLIAASLSGPLWAQSVQGVVVDEQGQPVADAWLTVVGQNKKVKTDASGRFELTDLQSKQAELHIEASSFTHRNFRLDLPEQGLQGIRLVLNSTALEVIDVKASPFHASATESALPVSVLAGERLKMSQQSTLGDTLKNEVGVHSNFYGSVASSPIIRGLDGPRVLITQNGLDAGDASRIGPDHSVSAEASTASQIEVLRGPATLFYGSGAIGGVVNVVDNRVPTEQVTKGEWMLQRESVNNEKLASGSAQTFIGQTGVYADVFWRDNDDYSIPGQAEIHHDDDEEHEESASGKVANTAATAKGFSLGSSYLLQNGFVGLSFGQLKREYGIPGHSHGGHAHEGEEATEESVYADLKQDRVQLLSEMELGLPWLQQFNSRIAYTDYQHMEIEEGLVGTTFKNQSEEARFELLHPVIADWRGGISLHYKHSDFEAVGDEAFTPPSSSEMLAIALMEERHFGPVLLQLGARTERVTINASDVLLPQLSAHSHDEGAAEHDHDHDADFIRVFDVAHKFKPYSLSAGAVWDFTEGYNLGLSLSRSERAPSASELLSFGPHIGTGSYEVGALFSLNTDPAAEQAIVLNRQPIEMEVANNLDLTLRKISGDIGLVVNAFYNKVDNYYYQQNTGLFAEDGHNHNHGNEEGHDHSGELPVYLFVAEDVILHGFESQLAWQIAQPYRFTVQADYIRARLDSGGDLPRTPPLRLSSELAYEGEQISADLRLTRYFKQDKVSELESATAGYSLLDASVSYHLSGSLQDIVLYVKGENLTDEEARVHTSFLKDKTPLPGRSLGLGIRGQF</sequence>
<feature type="domain" description="TonB-dependent receptor-like beta-barrel" evidence="12">
    <location>
        <begin position="359"/>
        <end position="773"/>
    </location>
</feature>
<keyword evidence="6 8" id="KW-0472">Membrane</keyword>
<dbReference type="Proteomes" id="UP000276260">
    <property type="component" value="Unassembled WGS sequence"/>
</dbReference>
<dbReference type="Gene3D" id="2.170.130.10">
    <property type="entry name" value="TonB-dependent receptor, plug domain"/>
    <property type="match status" value="1"/>
</dbReference>
<comment type="similarity">
    <text evidence="8 9">Belongs to the TonB-dependent receptor family.</text>
</comment>
<reference evidence="14 15" key="1">
    <citation type="submission" date="2018-11" db="EMBL/GenBank/DDBJ databases">
        <title>Draft genome analysis of Rheinheimera mesophila isolated from an industrial waste site.</title>
        <authorList>
            <person name="Yu Q."/>
            <person name="Qi Y."/>
            <person name="Zhang H."/>
            <person name="Lu Y."/>
            <person name="Pu J."/>
        </authorList>
    </citation>
    <scope>NUCLEOTIDE SEQUENCE [LARGE SCALE GENOMIC DNA]</scope>
    <source>
        <strain evidence="14 15">IITR13</strain>
    </source>
</reference>
<organism evidence="14 15">
    <name type="scientific">Rheinheimera mesophila</name>
    <dbReference type="NCBI Taxonomy" id="1547515"/>
    <lineage>
        <taxon>Bacteria</taxon>
        <taxon>Pseudomonadati</taxon>
        <taxon>Pseudomonadota</taxon>
        <taxon>Gammaproteobacteria</taxon>
        <taxon>Chromatiales</taxon>
        <taxon>Chromatiaceae</taxon>
        <taxon>Rheinheimera</taxon>
    </lineage>
</organism>
<dbReference type="InterPro" id="IPR008969">
    <property type="entry name" value="CarboxyPept-like_regulatory"/>
</dbReference>
<dbReference type="Pfam" id="PF07715">
    <property type="entry name" value="Plug"/>
    <property type="match status" value="1"/>
</dbReference>
<keyword evidence="11" id="KW-0732">Signal</keyword>
<evidence type="ECO:0000256" key="5">
    <source>
        <dbReference type="ARBA" id="ARBA00023077"/>
    </source>
</evidence>
<dbReference type="PROSITE" id="PS52016">
    <property type="entry name" value="TONB_DEPENDENT_REC_3"/>
    <property type="match status" value="1"/>
</dbReference>
<evidence type="ECO:0000259" key="13">
    <source>
        <dbReference type="Pfam" id="PF07715"/>
    </source>
</evidence>